<evidence type="ECO:0000259" key="1">
    <source>
        <dbReference type="Pfam" id="PF25679"/>
    </source>
</evidence>
<dbReference type="EMBL" id="LR536450">
    <property type="protein sequence ID" value="VFU08478.1"/>
    <property type="molecule type" value="Genomic_DNA"/>
</dbReference>
<reference evidence="2 3" key="1">
    <citation type="submission" date="2019-03" db="EMBL/GenBank/DDBJ databases">
        <authorList>
            <person name="Kox A.R. M."/>
        </authorList>
    </citation>
    <scope>NUCLEOTIDE SEQUENCE [LARGE SCALE GENOMIC DNA]</scope>
    <source>
        <strain evidence="2">MTUNDRAET4 annotated genome</strain>
    </source>
</reference>
<dbReference type="AlphaFoldDB" id="A0A4U8YY87"/>
<dbReference type="Pfam" id="PF25679">
    <property type="entry name" value="DUF7947"/>
    <property type="match status" value="1"/>
</dbReference>
<accession>A0A4U8YY87</accession>
<evidence type="ECO:0000313" key="3">
    <source>
        <dbReference type="Proteomes" id="UP000294360"/>
    </source>
</evidence>
<dbReference type="KEGG" id="mtun:MTUNDRAET4_1585"/>
<organism evidence="2 3">
    <name type="scientific">Methylocella tundrae</name>
    <dbReference type="NCBI Taxonomy" id="227605"/>
    <lineage>
        <taxon>Bacteria</taxon>
        <taxon>Pseudomonadati</taxon>
        <taxon>Pseudomonadota</taxon>
        <taxon>Alphaproteobacteria</taxon>
        <taxon>Hyphomicrobiales</taxon>
        <taxon>Beijerinckiaceae</taxon>
        <taxon>Methylocella</taxon>
    </lineage>
</organism>
<gene>
    <name evidence="2" type="ORF">MTUNDRAET4_1585</name>
</gene>
<evidence type="ECO:0000313" key="2">
    <source>
        <dbReference type="EMBL" id="VFU08478.1"/>
    </source>
</evidence>
<name>A0A4U8YY87_METTU</name>
<feature type="domain" description="DUF7947" evidence="1">
    <location>
        <begin position="31"/>
        <end position="108"/>
    </location>
</feature>
<protein>
    <recommendedName>
        <fullName evidence="1">DUF7947 domain-containing protein</fullName>
    </recommendedName>
</protein>
<sequence length="110" mass="11963">MIRVGDRPRALPIDEPVAEALRSRGELTVGESREYRVRLEGVFKTNGACRVRLLDLDKIVVGKITDPSVGSAGNVYTRALNDGAELIVVAKPTMKDGNINRLFISDARAA</sequence>
<proteinExistence type="predicted"/>
<dbReference type="InterPro" id="IPR057707">
    <property type="entry name" value="DUF7947"/>
</dbReference>
<dbReference type="Proteomes" id="UP000294360">
    <property type="component" value="Chromosome"/>
</dbReference>